<dbReference type="InterPro" id="IPR029058">
    <property type="entry name" value="AB_hydrolase_fold"/>
</dbReference>
<gene>
    <name evidence="1" type="ORF">GWK16_12630</name>
</gene>
<comment type="caution">
    <text evidence="1">The sequence shown here is derived from an EMBL/GenBank/DDBJ whole genome shotgun (WGS) entry which is preliminary data.</text>
</comment>
<accession>A0A848EDB8</accession>
<organism evidence="1 2">
    <name type="scientific">Neoroseomonas marina</name>
    <dbReference type="NCBI Taxonomy" id="1232220"/>
    <lineage>
        <taxon>Bacteria</taxon>
        <taxon>Pseudomonadati</taxon>
        <taxon>Pseudomonadota</taxon>
        <taxon>Alphaproteobacteria</taxon>
        <taxon>Acetobacterales</taxon>
        <taxon>Acetobacteraceae</taxon>
        <taxon>Neoroseomonas</taxon>
    </lineage>
</organism>
<dbReference type="RefSeq" id="WP_170054310.1">
    <property type="nucleotide sequence ID" value="NZ_JABBKX010000003.1"/>
</dbReference>
<evidence type="ECO:0000313" key="2">
    <source>
        <dbReference type="Proteomes" id="UP000548582"/>
    </source>
</evidence>
<protein>
    <submittedName>
        <fullName evidence="1">DUF2974 domain-containing protein</fullName>
    </submittedName>
</protein>
<reference evidence="1 2" key="1">
    <citation type="submission" date="2020-03" db="EMBL/GenBank/DDBJ databases">
        <authorList>
            <person name="Sun Q."/>
        </authorList>
    </citation>
    <scope>NUCLEOTIDE SEQUENCE [LARGE SCALE GENOMIC DNA]</scope>
    <source>
        <strain evidence="1 2">JC162</strain>
    </source>
</reference>
<dbReference type="Gene3D" id="3.40.50.1820">
    <property type="entry name" value="alpha/beta hydrolase"/>
    <property type="match status" value="1"/>
</dbReference>
<dbReference type="EMBL" id="JABBKX010000003">
    <property type="protein sequence ID" value="NMJ42092.1"/>
    <property type="molecule type" value="Genomic_DNA"/>
</dbReference>
<dbReference type="SUPFAM" id="SSF53474">
    <property type="entry name" value="alpha/beta-Hydrolases"/>
    <property type="match status" value="1"/>
</dbReference>
<sequence>MAYITVKHTAEAAKAIYKNNDFEGGVQLGGFFDPKNDDRLGWHKDGDAGGGSAGFYRFSGGADQYILSFRGSKGAKDWKVDDVQIGMNTEVDRAHDCIEYARSMQAAYPRAFIMVTGHSLGGFLAQVVGVMCDMPFITYNAPPAGRALAHNREAQRFRKGVNFRVNWDPVSRAPGRHIGPLITLPHVGMNILNAHTGAAFMKAIDRAAFRDTVAMAFITRQNM</sequence>
<dbReference type="AlphaFoldDB" id="A0A848EDB8"/>
<keyword evidence="2" id="KW-1185">Reference proteome</keyword>
<proteinExistence type="predicted"/>
<dbReference type="Pfam" id="PF26363">
    <property type="entry name" value="Phospholipase-like"/>
    <property type="match status" value="1"/>
</dbReference>
<name>A0A848EDB8_9PROT</name>
<evidence type="ECO:0000313" key="1">
    <source>
        <dbReference type="EMBL" id="NMJ42092.1"/>
    </source>
</evidence>
<dbReference type="Proteomes" id="UP000548582">
    <property type="component" value="Unassembled WGS sequence"/>
</dbReference>